<organism evidence="3 4">
    <name type="scientific">Rotaria socialis</name>
    <dbReference type="NCBI Taxonomy" id="392032"/>
    <lineage>
        <taxon>Eukaryota</taxon>
        <taxon>Metazoa</taxon>
        <taxon>Spiralia</taxon>
        <taxon>Gnathifera</taxon>
        <taxon>Rotifera</taxon>
        <taxon>Eurotatoria</taxon>
        <taxon>Bdelloidea</taxon>
        <taxon>Philodinida</taxon>
        <taxon>Philodinidae</taxon>
        <taxon>Rotaria</taxon>
    </lineage>
</organism>
<keyword evidence="2" id="KW-0812">Transmembrane</keyword>
<evidence type="ECO:0000256" key="2">
    <source>
        <dbReference type="SAM" id="Phobius"/>
    </source>
</evidence>
<sequence>MDVSSSLATKYKHHVGRVRSGTFSSNNDTNNVTVYKSPPASSIAEKNAQYSFSSNVVKPRKAVKFNQRSRVSPSTIDLPPNMKQQLKPSTKRLRQIPCRRAWCVFCSAVMCGIFLAAVISTILLQQQRHQLQQQPPRLHRLPLHQPAPLVHRLQLHRQVSEIVVFSHTYTTTTATTIPSCTSPNTAGAIFSFASGSAPTTYTLYTHGFTAAGSSATLSFIMKGDSGPAFHYWLLDTVSVNDKVNIANILVNGGFSTGTLTGWTQYCATNANCGGTSTDYGQLTTSTCQTGSYCYVDKCNNYDYLIQLFNTTIGNYYIISFYLRIFANGGPHLAYVMLA</sequence>
<dbReference type="Gene3D" id="2.60.120.260">
    <property type="entry name" value="Galactose-binding domain-like"/>
    <property type="match status" value="1"/>
</dbReference>
<name>A0A817ZC55_9BILA</name>
<dbReference type="AlphaFoldDB" id="A0A817ZC55"/>
<protein>
    <submittedName>
        <fullName evidence="3">Uncharacterized protein</fullName>
    </submittedName>
</protein>
<reference evidence="3" key="1">
    <citation type="submission" date="2021-02" db="EMBL/GenBank/DDBJ databases">
        <authorList>
            <person name="Nowell W R."/>
        </authorList>
    </citation>
    <scope>NUCLEOTIDE SEQUENCE</scope>
</reference>
<evidence type="ECO:0000313" key="4">
    <source>
        <dbReference type="Proteomes" id="UP000663833"/>
    </source>
</evidence>
<evidence type="ECO:0000313" key="3">
    <source>
        <dbReference type="EMBL" id="CAF3391495.1"/>
    </source>
</evidence>
<evidence type="ECO:0000256" key="1">
    <source>
        <dbReference type="SAM" id="MobiDB-lite"/>
    </source>
</evidence>
<keyword evidence="2" id="KW-1133">Transmembrane helix</keyword>
<dbReference type="EMBL" id="CAJNYD010002089">
    <property type="protein sequence ID" value="CAF3391495.1"/>
    <property type="molecule type" value="Genomic_DNA"/>
</dbReference>
<proteinExistence type="predicted"/>
<gene>
    <name evidence="3" type="ORF">LUA448_LOCUS16711</name>
</gene>
<dbReference type="Proteomes" id="UP000663833">
    <property type="component" value="Unassembled WGS sequence"/>
</dbReference>
<feature type="transmembrane region" description="Helical" evidence="2">
    <location>
        <begin position="101"/>
        <end position="124"/>
    </location>
</feature>
<feature type="region of interest" description="Disordered" evidence="1">
    <location>
        <begin position="68"/>
        <end position="88"/>
    </location>
</feature>
<accession>A0A817ZC55</accession>
<comment type="caution">
    <text evidence="3">The sequence shown here is derived from an EMBL/GenBank/DDBJ whole genome shotgun (WGS) entry which is preliminary data.</text>
</comment>
<keyword evidence="2" id="KW-0472">Membrane</keyword>